<protein>
    <recommendedName>
        <fullName evidence="2">LysM domain-containing protein</fullName>
    </recommendedName>
</protein>
<dbReference type="GO" id="GO:0008932">
    <property type="term" value="F:lytic endotransglycosylase activity"/>
    <property type="evidence" value="ECO:0007669"/>
    <property type="project" value="TreeGrafter"/>
</dbReference>
<dbReference type="AlphaFoldDB" id="A0A0R1M6Q0"/>
<gene>
    <name evidence="3" type="ORF">FC92_GL000282</name>
</gene>
<dbReference type="Gene3D" id="3.10.350.10">
    <property type="entry name" value="LysM domain"/>
    <property type="match status" value="1"/>
</dbReference>
<comment type="caution">
    <text evidence="3">The sequence shown here is derived from an EMBL/GenBank/DDBJ whole genome shotgun (WGS) entry which is preliminary data.</text>
</comment>
<dbReference type="SMART" id="SM00257">
    <property type="entry name" value="LysM"/>
    <property type="match status" value="1"/>
</dbReference>
<reference evidence="3 4" key="1">
    <citation type="journal article" date="2015" name="Genome Announc.">
        <title>Expanding the biotechnology potential of lactobacilli through comparative genomics of 213 strains and associated genera.</title>
        <authorList>
            <person name="Sun Z."/>
            <person name="Harris H.M."/>
            <person name="McCann A."/>
            <person name="Guo C."/>
            <person name="Argimon S."/>
            <person name="Zhang W."/>
            <person name="Yang X."/>
            <person name="Jeffery I.B."/>
            <person name="Cooney J.C."/>
            <person name="Kagawa T.F."/>
            <person name="Liu W."/>
            <person name="Song Y."/>
            <person name="Salvetti E."/>
            <person name="Wrobel A."/>
            <person name="Rasinkangas P."/>
            <person name="Parkhill J."/>
            <person name="Rea M.C."/>
            <person name="O'Sullivan O."/>
            <person name="Ritari J."/>
            <person name="Douillard F.P."/>
            <person name="Paul Ross R."/>
            <person name="Yang R."/>
            <person name="Briner A.E."/>
            <person name="Felis G.E."/>
            <person name="de Vos W.M."/>
            <person name="Barrangou R."/>
            <person name="Klaenhammer T.R."/>
            <person name="Caufield P.W."/>
            <person name="Cui Y."/>
            <person name="Zhang H."/>
            <person name="O'Toole P.W."/>
        </authorList>
    </citation>
    <scope>NUCLEOTIDE SEQUENCE [LARGE SCALE GENOMIC DNA]</scope>
    <source>
        <strain evidence="3 4">DSM 19519</strain>
    </source>
</reference>
<sequence length="86" mass="9186">MNSLNTNTIYIGQTLKISSKTTATSSTTNSSSSSATSSTKKTYTVKSGDSLWQIAVKYNTTVTQLKSTNHLSSDTIYVGQALIVNN</sequence>
<accession>A0A0R1M6Q0</accession>
<proteinExistence type="predicted"/>
<evidence type="ECO:0000313" key="4">
    <source>
        <dbReference type="Proteomes" id="UP000051448"/>
    </source>
</evidence>
<dbReference type="SUPFAM" id="SSF54106">
    <property type="entry name" value="LysM domain"/>
    <property type="match status" value="1"/>
</dbReference>
<dbReference type="InterPro" id="IPR036779">
    <property type="entry name" value="LysM_dom_sf"/>
</dbReference>
<dbReference type="Pfam" id="PF01476">
    <property type="entry name" value="LysM"/>
    <property type="match status" value="2"/>
</dbReference>
<dbReference type="Proteomes" id="UP000051448">
    <property type="component" value="Unassembled WGS sequence"/>
</dbReference>
<name>A0A0R1M6Q0_9LACO</name>
<feature type="domain" description="LysM" evidence="2">
    <location>
        <begin position="41"/>
        <end position="84"/>
    </location>
</feature>
<dbReference type="InterPro" id="IPR018392">
    <property type="entry name" value="LysM"/>
</dbReference>
<evidence type="ECO:0000259" key="2">
    <source>
        <dbReference type="PROSITE" id="PS51782"/>
    </source>
</evidence>
<dbReference type="PATRIC" id="fig|1423759.3.peg.293"/>
<dbReference type="PANTHER" id="PTHR33734:SF22">
    <property type="entry name" value="MEMBRANE-BOUND LYTIC MUREIN TRANSGLYCOSYLASE D"/>
    <property type="match status" value="1"/>
</dbReference>
<evidence type="ECO:0000256" key="1">
    <source>
        <dbReference type="SAM" id="MobiDB-lite"/>
    </source>
</evidence>
<dbReference type="PANTHER" id="PTHR33734">
    <property type="entry name" value="LYSM DOMAIN-CONTAINING GPI-ANCHORED PROTEIN 2"/>
    <property type="match status" value="1"/>
</dbReference>
<feature type="region of interest" description="Disordered" evidence="1">
    <location>
        <begin position="19"/>
        <end position="43"/>
    </location>
</feature>
<dbReference type="CDD" id="cd00118">
    <property type="entry name" value="LysM"/>
    <property type="match status" value="1"/>
</dbReference>
<organism evidence="3 4">
    <name type="scientific">Liquorilactobacillus hordei DSM 19519</name>
    <dbReference type="NCBI Taxonomy" id="1423759"/>
    <lineage>
        <taxon>Bacteria</taxon>
        <taxon>Bacillati</taxon>
        <taxon>Bacillota</taxon>
        <taxon>Bacilli</taxon>
        <taxon>Lactobacillales</taxon>
        <taxon>Lactobacillaceae</taxon>
        <taxon>Liquorilactobacillus</taxon>
    </lineage>
</organism>
<dbReference type="STRING" id="1423759.FC92_GL000282"/>
<evidence type="ECO:0000313" key="3">
    <source>
        <dbReference type="EMBL" id="KRL00642.1"/>
    </source>
</evidence>
<keyword evidence="4" id="KW-1185">Reference proteome</keyword>
<dbReference type="EMBL" id="AZDX01000112">
    <property type="protein sequence ID" value="KRL00642.1"/>
    <property type="molecule type" value="Genomic_DNA"/>
</dbReference>
<dbReference type="PROSITE" id="PS51782">
    <property type="entry name" value="LYSM"/>
    <property type="match status" value="1"/>
</dbReference>